<keyword evidence="2" id="KW-0186">Copper</keyword>
<comment type="caution">
    <text evidence="5">The sequence shown here is derived from an EMBL/GenBank/DDBJ whole genome shotgun (WGS) entry which is preliminary data.</text>
</comment>
<keyword evidence="3" id="KW-0732">Signal</keyword>
<dbReference type="CDD" id="cd04211">
    <property type="entry name" value="Cupredoxin_like_2"/>
    <property type="match status" value="1"/>
</dbReference>
<dbReference type="Pfam" id="PF00127">
    <property type="entry name" value="Copper-bind"/>
    <property type="match status" value="1"/>
</dbReference>
<keyword evidence="6" id="KW-1185">Reference proteome</keyword>
<evidence type="ECO:0000259" key="4">
    <source>
        <dbReference type="Pfam" id="PF00127"/>
    </source>
</evidence>
<protein>
    <submittedName>
        <fullName evidence="5">Copper resistance protein</fullName>
    </submittedName>
</protein>
<name>A0A4Y9LQX5_9BRAD</name>
<dbReference type="InterPro" id="IPR008972">
    <property type="entry name" value="Cupredoxin"/>
</dbReference>
<dbReference type="Proteomes" id="UP000297966">
    <property type="component" value="Unassembled WGS sequence"/>
</dbReference>
<evidence type="ECO:0000256" key="3">
    <source>
        <dbReference type="SAM" id="SignalP"/>
    </source>
</evidence>
<keyword evidence="1" id="KW-0479">Metal-binding</keyword>
<dbReference type="OrthoDB" id="9816061at2"/>
<dbReference type="GO" id="GO:0009055">
    <property type="term" value="F:electron transfer activity"/>
    <property type="evidence" value="ECO:0007669"/>
    <property type="project" value="InterPro"/>
</dbReference>
<dbReference type="SUPFAM" id="SSF49503">
    <property type="entry name" value="Cupredoxins"/>
    <property type="match status" value="1"/>
</dbReference>
<dbReference type="Gene3D" id="2.60.40.420">
    <property type="entry name" value="Cupredoxins - blue copper proteins"/>
    <property type="match status" value="1"/>
</dbReference>
<proteinExistence type="predicted"/>
<gene>
    <name evidence="5" type="ORF">E4K65_27465</name>
</gene>
<dbReference type="EMBL" id="SPQT01000018">
    <property type="protein sequence ID" value="TFV44433.1"/>
    <property type="molecule type" value="Genomic_DNA"/>
</dbReference>
<evidence type="ECO:0000256" key="2">
    <source>
        <dbReference type="ARBA" id="ARBA00023008"/>
    </source>
</evidence>
<accession>A0A4Y9LQX5</accession>
<feature type="signal peptide" evidence="3">
    <location>
        <begin position="1"/>
        <end position="33"/>
    </location>
</feature>
<organism evidence="5 6">
    <name type="scientific">Bradyrhizobium niftali</name>
    <dbReference type="NCBI Taxonomy" id="2560055"/>
    <lineage>
        <taxon>Bacteria</taxon>
        <taxon>Pseudomonadati</taxon>
        <taxon>Pseudomonadota</taxon>
        <taxon>Alphaproteobacteria</taxon>
        <taxon>Hyphomicrobiales</taxon>
        <taxon>Nitrobacteraceae</taxon>
        <taxon>Bradyrhizobium</taxon>
    </lineage>
</organism>
<evidence type="ECO:0000313" key="5">
    <source>
        <dbReference type="EMBL" id="TFV44433.1"/>
    </source>
</evidence>
<dbReference type="InterPro" id="IPR000923">
    <property type="entry name" value="BlueCu_1"/>
</dbReference>
<dbReference type="AlphaFoldDB" id="A0A4Y9LQX5"/>
<evidence type="ECO:0000256" key="1">
    <source>
        <dbReference type="ARBA" id="ARBA00022723"/>
    </source>
</evidence>
<dbReference type="PANTHER" id="PTHR38439">
    <property type="entry name" value="AURACYANIN-B"/>
    <property type="match status" value="1"/>
</dbReference>
<evidence type="ECO:0000313" key="6">
    <source>
        <dbReference type="Proteomes" id="UP000297966"/>
    </source>
</evidence>
<dbReference type="GO" id="GO:0005507">
    <property type="term" value="F:copper ion binding"/>
    <property type="evidence" value="ECO:0007669"/>
    <property type="project" value="InterPro"/>
</dbReference>
<sequence>MSVSMNHQLENKMKKTIKLGLALAALSIAPAIAHDQHGHATFSAGEPGDPKKPARTVEIAMSEMSYEPSNITVERGEQIRFVLRNTGKEDHEFLLASTKENLAHAEVMKKHPHMEHDDPNGVRLAPSKTAEILWKFSKAGTFEFSCLIPDHRDYGMVGHVTVK</sequence>
<feature type="chain" id="PRO_5021454459" evidence="3">
    <location>
        <begin position="34"/>
        <end position="163"/>
    </location>
</feature>
<reference evidence="5 6" key="1">
    <citation type="submission" date="2019-03" db="EMBL/GenBank/DDBJ databases">
        <title>Bradyrhizobium diversity isolated from nodules of Chamaecrista fasciculata.</title>
        <authorList>
            <person name="Klepa M.S."/>
            <person name="Urquiaga M.O."/>
            <person name="Hungria M."/>
            <person name="Delamuta J.R."/>
        </authorList>
    </citation>
    <scope>NUCLEOTIDE SEQUENCE [LARGE SCALE GENOMIC DNA]</scope>
    <source>
        <strain evidence="5 6">CNPSo 3448</strain>
    </source>
</reference>
<feature type="domain" description="Blue (type 1) copper" evidence="4">
    <location>
        <begin position="57"/>
        <end position="163"/>
    </location>
</feature>
<dbReference type="PANTHER" id="PTHR38439:SF3">
    <property type="entry name" value="COPPER-RESISTANT CUPROPROTEIN COPI"/>
    <property type="match status" value="1"/>
</dbReference>
<dbReference type="InterPro" id="IPR050845">
    <property type="entry name" value="Cu-binding_ET"/>
</dbReference>